<gene>
    <name evidence="1" type="ORF">V5799_007779</name>
</gene>
<keyword evidence="2" id="KW-1185">Reference proteome</keyword>
<dbReference type="Proteomes" id="UP001321473">
    <property type="component" value="Unassembled WGS sequence"/>
</dbReference>
<dbReference type="EMBL" id="JARKHS020003274">
    <property type="protein sequence ID" value="KAK8785856.1"/>
    <property type="molecule type" value="Genomic_DNA"/>
</dbReference>
<proteinExistence type="predicted"/>
<evidence type="ECO:0000313" key="1">
    <source>
        <dbReference type="EMBL" id="KAK8785856.1"/>
    </source>
</evidence>
<sequence>MKWKLCLCCGSQKTCYWPKAKPERLKKLIKEHAESHEDWQRHQVIVRGIFSSYDLSRLKLTRSQITSDLSYTEDERPRRRIRPHRYIGL</sequence>
<accession>A0AAQ4FFW9</accession>
<dbReference type="AlphaFoldDB" id="A0AAQ4FFW9"/>
<comment type="caution">
    <text evidence="1">The sequence shown here is derived from an EMBL/GenBank/DDBJ whole genome shotgun (WGS) entry which is preliminary data.</text>
</comment>
<evidence type="ECO:0000313" key="2">
    <source>
        <dbReference type="Proteomes" id="UP001321473"/>
    </source>
</evidence>
<reference evidence="1 2" key="1">
    <citation type="journal article" date="2023" name="Arcadia Sci">
        <title>De novo assembly of a long-read Amblyomma americanum tick genome.</title>
        <authorList>
            <person name="Chou S."/>
            <person name="Poskanzer K.E."/>
            <person name="Rollins M."/>
            <person name="Thuy-Boun P.S."/>
        </authorList>
    </citation>
    <scope>NUCLEOTIDE SEQUENCE [LARGE SCALE GENOMIC DNA]</scope>
    <source>
        <strain evidence="1">F_SG_1</strain>
        <tissue evidence="1">Salivary glands</tissue>
    </source>
</reference>
<protein>
    <submittedName>
        <fullName evidence="1">Uncharacterized protein</fullName>
    </submittedName>
</protein>
<organism evidence="1 2">
    <name type="scientific">Amblyomma americanum</name>
    <name type="common">Lone star tick</name>
    <dbReference type="NCBI Taxonomy" id="6943"/>
    <lineage>
        <taxon>Eukaryota</taxon>
        <taxon>Metazoa</taxon>
        <taxon>Ecdysozoa</taxon>
        <taxon>Arthropoda</taxon>
        <taxon>Chelicerata</taxon>
        <taxon>Arachnida</taxon>
        <taxon>Acari</taxon>
        <taxon>Parasitiformes</taxon>
        <taxon>Ixodida</taxon>
        <taxon>Ixodoidea</taxon>
        <taxon>Ixodidae</taxon>
        <taxon>Amblyomminae</taxon>
        <taxon>Amblyomma</taxon>
    </lineage>
</organism>
<name>A0AAQ4FFW9_AMBAM</name>